<dbReference type="InterPro" id="IPR012854">
    <property type="entry name" value="Cu_amine_oxidase-like_N"/>
</dbReference>
<feature type="domain" description="Copper amine oxidase-like N-terminal" evidence="1">
    <location>
        <begin position="33"/>
        <end position="83"/>
    </location>
</feature>
<dbReference type="EMBL" id="QJVJ01000005">
    <property type="protein sequence ID" value="PYI54260.1"/>
    <property type="molecule type" value="Genomic_DNA"/>
</dbReference>
<organism evidence="2 3">
    <name type="scientific">Paenibacillus flagellatus</name>
    <dbReference type="NCBI Taxonomy" id="2211139"/>
    <lineage>
        <taxon>Bacteria</taxon>
        <taxon>Bacillati</taxon>
        <taxon>Bacillota</taxon>
        <taxon>Bacilli</taxon>
        <taxon>Bacillales</taxon>
        <taxon>Paenibacillaceae</taxon>
        <taxon>Paenibacillus</taxon>
    </lineage>
</organism>
<reference evidence="2 3" key="1">
    <citation type="submission" date="2018-05" db="EMBL/GenBank/DDBJ databases">
        <title>Paenibacillus flagellatus sp. nov., isolated from selenium mineral soil.</title>
        <authorList>
            <person name="Dai X."/>
        </authorList>
    </citation>
    <scope>NUCLEOTIDE SEQUENCE [LARGE SCALE GENOMIC DNA]</scope>
    <source>
        <strain evidence="2 3">DXL2</strain>
    </source>
</reference>
<gene>
    <name evidence="2" type="ORF">DLM86_12320</name>
</gene>
<dbReference type="SUPFAM" id="SSF55383">
    <property type="entry name" value="Copper amine oxidase, domain N"/>
    <property type="match status" value="1"/>
</dbReference>
<dbReference type="InterPro" id="IPR036582">
    <property type="entry name" value="Mao_N_sf"/>
</dbReference>
<evidence type="ECO:0000313" key="3">
    <source>
        <dbReference type="Proteomes" id="UP000247476"/>
    </source>
</evidence>
<keyword evidence="3" id="KW-1185">Reference proteome</keyword>
<evidence type="ECO:0000259" key="1">
    <source>
        <dbReference type="Pfam" id="PF07833"/>
    </source>
</evidence>
<proteinExistence type="predicted"/>
<name>A0A2V5KIH7_9BACL</name>
<dbReference type="Pfam" id="PF07833">
    <property type="entry name" value="Cu_amine_oxidN1"/>
    <property type="match status" value="1"/>
</dbReference>
<dbReference type="RefSeq" id="WP_110840321.1">
    <property type="nucleotide sequence ID" value="NZ_QJVJ01000005.1"/>
</dbReference>
<dbReference type="OrthoDB" id="2655886at2"/>
<comment type="caution">
    <text evidence="2">The sequence shown here is derived from an EMBL/GenBank/DDBJ whole genome shotgun (WGS) entry which is preliminary data.</text>
</comment>
<sequence>MKKFLGGMLFGLILGLGSVGYASDAIQAVLFPSTFNFNGETKAVSDSYDVLNYKNHVYVPIRFVAENLKSTVSYDEGDRTISILSPAGGPLLQDPGYPEVSIGNIQIHEKKKGKVVSGLVLLDDTKIKKAGPGLRLYGKIVFYDHADQVLGSSPVSITYGRTVNPLHMQHFEETLYGDFSSYAKAKLFIALLSDQNHPPIPEVYVDGKVPRIGIGSYCWLGCATGRIVYEALPATAARSGSELTVSFRGNNKPDSPIKVRRTNERQVAVDEVLMNGKVKLPTEKGTYYYKMTAFWSGKENTGGDAEYGFVIHVE</sequence>
<accession>A0A2V5KIH7</accession>
<protein>
    <recommendedName>
        <fullName evidence="1">Copper amine oxidase-like N-terminal domain-containing protein</fullName>
    </recommendedName>
</protein>
<evidence type="ECO:0000313" key="2">
    <source>
        <dbReference type="EMBL" id="PYI54260.1"/>
    </source>
</evidence>
<dbReference type="AlphaFoldDB" id="A0A2V5KIH7"/>
<dbReference type="Proteomes" id="UP000247476">
    <property type="component" value="Unassembled WGS sequence"/>
</dbReference>